<dbReference type="Proteomes" id="UP000214688">
    <property type="component" value="Chromosome"/>
</dbReference>
<dbReference type="EMBL" id="CP022657">
    <property type="protein sequence ID" value="ASS75805.1"/>
    <property type="molecule type" value="Genomic_DNA"/>
</dbReference>
<gene>
    <name evidence="1" type="ORF">CIG75_12940</name>
</gene>
<evidence type="ECO:0000313" key="2">
    <source>
        <dbReference type="Proteomes" id="UP000214688"/>
    </source>
</evidence>
<dbReference type="AlphaFoldDB" id="A0A223D2S7"/>
<accession>A0A223D2S7</accession>
<proteinExistence type="predicted"/>
<dbReference type="RefSeq" id="WP_094237046.1">
    <property type="nucleotide sequence ID" value="NZ_CP022657.1"/>
</dbReference>
<organism evidence="1 2">
    <name type="scientific">Tumebacillus algifaecis</name>
    <dbReference type="NCBI Taxonomy" id="1214604"/>
    <lineage>
        <taxon>Bacteria</taxon>
        <taxon>Bacillati</taxon>
        <taxon>Bacillota</taxon>
        <taxon>Bacilli</taxon>
        <taxon>Bacillales</taxon>
        <taxon>Alicyclobacillaceae</taxon>
        <taxon>Tumebacillus</taxon>
    </lineage>
</organism>
<sequence length="113" mass="12470">MSEQHLVREELVVWNCLECSARIEAGSIIATNGKCPFCELEKYQIIVGGLTDIVENGSTIHMHFAHGECSANIDHGDTTAQYEAKTPLSLLVEIINNETDSYIQEEEEGSDNA</sequence>
<keyword evidence="2" id="KW-1185">Reference proteome</keyword>
<evidence type="ECO:0000313" key="1">
    <source>
        <dbReference type="EMBL" id="ASS75805.1"/>
    </source>
</evidence>
<name>A0A223D2S7_9BACL</name>
<dbReference type="KEGG" id="tab:CIG75_12940"/>
<reference evidence="1 2" key="1">
    <citation type="journal article" date="2015" name="Int. J. Syst. Evol. Microbiol.">
        <title>Tumebacillus algifaecis sp. nov., isolated from decomposing algal scum.</title>
        <authorList>
            <person name="Wu Y.F."/>
            <person name="Zhang B."/>
            <person name="Xing P."/>
            <person name="Wu Q.L."/>
            <person name="Liu S.J."/>
        </authorList>
    </citation>
    <scope>NUCLEOTIDE SEQUENCE [LARGE SCALE GENOMIC DNA]</scope>
    <source>
        <strain evidence="1 2">THMBR28</strain>
    </source>
</reference>
<protein>
    <submittedName>
        <fullName evidence="1">Uncharacterized protein</fullName>
    </submittedName>
</protein>